<evidence type="ECO:0000259" key="4">
    <source>
        <dbReference type="Pfam" id="PF00561"/>
    </source>
</evidence>
<organism evidence="6 7">
    <name type="scientific">Schizophyllum amplum</name>
    <dbReference type="NCBI Taxonomy" id="97359"/>
    <lineage>
        <taxon>Eukaryota</taxon>
        <taxon>Fungi</taxon>
        <taxon>Dikarya</taxon>
        <taxon>Basidiomycota</taxon>
        <taxon>Agaricomycotina</taxon>
        <taxon>Agaricomycetes</taxon>
        <taxon>Agaricomycetidae</taxon>
        <taxon>Agaricales</taxon>
        <taxon>Schizophyllaceae</taxon>
        <taxon>Schizophyllum</taxon>
    </lineage>
</organism>
<comment type="caution">
    <text evidence="6">The sequence shown here is derived from an EMBL/GenBank/DDBJ whole genome shotgun (WGS) entry which is preliminary data.</text>
</comment>
<feature type="domain" description="Peptidase S33 tripeptidyl aminopeptidase-like C-terminal" evidence="5">
    <location>
        <begin position="435"/>
        <end position="534"/>
    </location>
</feature>
<dbReference type="Gene3D" id="3.40.50.1820">
    <property type="entry name" value="alpha/beta hydrolase"/>
    <property type="match status" value="1"/>
</dbReference>
<dbReference type="Pfam" id="PF00561">
    <property type="entry name" value="Abhydrolase_1"/>
    <property type="match status" value="1"/>
</dbReference>
<dbReference type="Pfam" id="PF08386">
    <property type="entry name" value="Abhydrolase_4"/>
    <property type="match status" value="1"/>
</dbReference>
<dbReference type="GO" id="GO:0016787">
    <property type="term" value="F:hydrolase activity"/>
    <property type="evidence" value="ECO:0007669"/>
    <property type="project" value="UniProtKB-KW"/>
</dbReference>
<gene>
    <name evidence="6" type="ORF">BD626DRAFT_439816</name>
</gene>
<dbReference type="PANTHER" id="PTHR43248">
    <property type="entry name" value="2-SUCCINYL-6-HYDROXY-2,4-CYCLOHEXADIENE-1-CARBOXYLATE SYNTHASE"/>
    <property type="match status" value="1"/>
</dbReference>
<proteinExistence type="inferred from homology"/>
<evidence type="ECO:0000313" key="6">
    <source>
        <dbReference type="EMBL" id="TRM57257.1"/>
    </source>
</evidence>
<keyword evidence="7" id="KW-1185">Reference proteome</keyword>
<evidence type="ECO:0000313" key="7">
    <source>
        <dbReference type="Proteomes" id="UP000320762"/>
    </source>
</evidence>
<feature type="domain" description="AB hydrolase-1" evidence="4">
    <location>
        <begin position="92"/>
        <end position="266"/>
    </location>
</feature>
<evidence type="ECO:0000256" key="3">
    <source>
        <dbReference type="SAM" id="SignalP"/>
    </source>
</evidence>
<evidence type="ECO:0000256" key="1">
    <source>
        <dbReference type="ARBA" id="ARBA00010088"/>
    </source>
</evidence>
<keyword evidence="2 6" id="KW-0378">Hydrolase</keyword>
<dbReference type="InterPro" id="IPR013595">
    <property type="entry name" value="Pept_S33_TAP-like_C"/>
</dbReference>
<dbReference type="InterPro" id="IPR000073">
    <property type="entry name" value="AB_hydrolase_1"/>
</dbReference>
<sequence>MLCKSAALLAGVLISGVSALDGRRRSSVIEDDHGIDWFPCSGLDAKYSHGDELNISCGYYDVPLDWADHSVGAASLAVVIYPATKKRRGTMYINAGGPGYSGIEFLLQYGPNHIRKAIGEHYDFVAWDPRGVGHTTPGPPSCFHTAEDWEAYFNGTLEETGLDIKGNLTDDDQLYKFYSHVPEMERKYRGLGKRCAEAESSKTLAYLGSAAAARDMVALADYLDPGIQELNSWGFSYGSMVGFIFVNMFPDRVGHVVLDGCMHPLLYATRPITEYYLNSLESSEETFGGFATGCAMAGKNGCKLVQSDSDTAADVALRIRGMLDLAHDLFEFGADLTGTYTSAQAREHLYNVMATPLLWSQLAEEMHAYGKDLTAIAANTTCSRALSMKQSDADSDIGPPTYEYVAILCGDSVDAGNMSMRGGFEAIARASKYVSPLFGPQWHIGVHMCFAWPARAVERYTGPWDSKLKNRILIIGNSVDPETPFGNAKLMADLLGHNAALVRQDGFGHVSVAERSSCITNIISRYFEDGTLAEGSDATTCPIDDDVVLFPNSTVA</sequence>
<dbReference type="InterPro" id="IPR051601">
    <property type="entry name" value="Serine_prot/Carboxylest_S33"/>
</dbReference>
<dbReference type="AlphaFoldDB" id="A0A550BXI5"/>
<dbReference type="EMBL" id="VDMD01000050">
    <property type="protein sequence ID" value="TRM57257.1"/>
    <property type="molecule type" value="Genomic_DNA"/>
</dbReference>
<dbReference type="InterPro" id="IPR029058">
    <property type="entry name" value="AB_hydrolase_fold"/>
</dbReference>
<comment type="similarity">
    <text evidence="1">Belongs to the peptidase S33 family.</text>
</comment>
<evidence type="ECO:0000259" key="5">
    <source>
        <dbReference type="Pfam" id="PF08386"/>
    </source>
</evidence>
<dbReference type="OrthoDB" id="425534at2759"/>
<feature type="chain" id="PRO_5022077157" evidence="3">
    <location>
        <begin position="20"/>
        <end position="556"/>
    </location>
</feature>
<dbReference type="Proteomes" id="UP000320762">
    <property type="component" value="Unassembled WGS sequence"/>
</dbReference>
<feature type="signal peptide" evidence="3">
    <location>
        <begin position="1"/>
        <end position="19"/>
    </location>
</feature>
<keyword evidence="3" id="KW-0732">Signal</keyword>
<protein>
    <submittedName>
        <fullName evidence="6">Alpha/Beta hydrolase protein</fullName>
    </submittedName>
</protein>
<dbReference type="SUPFAM" id="SSF53474">
    <property type="entry name" value="alpha/beta-Hydrolases"/>
    <property type="match status" value="1"/>
</dbReference>
<evidence type="ECO:0000256" key="2">
    <source>
        <dbReference type="ARBA" id="ARBA00022801"/>
    </source>
</evidence>
<accession>A0A550BXI5</accession>
<dbReference type="STRING" id="97359.A0A550BXI5"/>
<reference evidence="6 7" key="1">
    <citation type="journal article" date="2019" name="New Phytol.">
        <title>Comparative genomics reveals unique wood-decay strategies and fruiting body development in the Schizophyllaceae.</title>
        <authorList>
            <person name="Almasi E."/>
            <person name="Sahu N."/>
            <person name="Krizsan K."/>
            <person name="Balint B."/>
            <person name="Kovacs G.M."/>
            <person name="Kiss B."/>
            <person name="Cseklye J."/>
            <person name="Drula E."/>
            <person name="Henrissat B."/>
            <person name="Nagy I."/>
            <person name="Chovatia M."/>
            <person name="Adam C."/>
            <person name="LaButti K."/>
            <person name="Lipzen A."/>
            <person name="Riley R."/>
            <person name="Grigoriev I.V."/>
            <person name="Nagy L.G."/>
        </authorList>
    </citation>
    <scope>NUCLEOTIDE SEQUENCE [LARGE SCALE GENOMIC DNA]</scope>
    <source>
        <strain evidence="6 7">NL-1724</strain>
    </source>
</reference>
<dbReference type="PANTHER" id="PTHR43248:SF25">
    <property type="entry name" value="AB HYDROLASE-1 DOMAIN-CONTAINING PROTEIN-RELATED"/>
    <property type="match status" value="1"/>
</dbReference>
<name>A0A550BXI5_9AGAR</name>